<dbReference type="InterPro" id="IPR015919">
    <property type="entry name" value="Cadherin-like_sf"/>
</dbReference>
<feature type="domain" description="Cadherin" evidence="6">
    <location>
        <begin position="1"/>
        <end position="34"/>
    </location>
</feature>
<reference evidence="7 8" key="1">
    <citation type="submission" date="2018-11" db="EMBL/GenBank/DDBJ databases">
        <authorList>
            <consortium name="Pathogen Informatics"/>
        </authorList>
    </citation>
    <scope>NUCLEOTIDE SEQUENCE [LARGE SCALE GENOMIC DNA]</scope>
    <source>
        <strain evidence="7 8">Egypt</strain>
    </source>
</reference>
<evidence type="ECO:0000313" key="7">
    <source>
        <dbReference type="EMBL" id="VDP94090.1"/>
    </source>
</evidence>
<name>A0A3P8HTJ0_9TREM</name>
<evidence type="ECO:0000313" key="8">
    <source>
        <dbReference type="Proteomes" id="UP000272942"/>
    </source>
</evidence>
<dbReference type="InterPro" id="IPR002126">
    <property type="entry name" value="Cadherin-like_dom"/>
</dbReference>
<evidence type="ECO:0000256" key="2">
    <source>
        <dbReference type="ARBA" id="ARBA00022737"/>
    </source>
</evidence>
<accession>A0A3P8HTJ0</accession>
<proteinExistence type="predicted"/>
<evidence type="ECO:0000256" key="3">
    <source>
        <dbReference type="ARBA" id="ARBA00022837"/>
    </source>
</evidence>
<dbReference type="GO" id="GO:0005509">
    <property type="term" value="F:calcium ion binding"/>
    <property type="evidence" value="ECO:0007669"/>
    <property type="project" value="UniProtKB-UniRule"/>
</dbReference>
<gene>
    <name evidence="7" type="ORF">ECPE_LOCUS16817</name>
</gene>
<keyword evidence="4" id="KW-0472">Membrane</keyword>
<dbReference type="OrthoDB" id="6252479at2759"/>
<dbReference type="Proteomes" id="UP000272942">
    <property type="component" value="Unassembled WGS sequence"/>
</dbReference>
<dbReference type="GO" id="GO:0005886">
    <property type="term" value="C:plasma membrane"/>
    <property type="evidence" value="ECO:0007669"/>
    <property type="project" value="InterPro"/>
</dbReference>
<dbReference type="Gene3D" id="2.60.40.60">
    <property type="entry name" value="Cadherins"/>
    <property type="match status" value="1"/>
</dbReference>
<dbReference type="PROSITE" id="PS00232">
    <property type="entry name" value="CADHERIN_1"/>
    <property type="match status" value="1"/>
</dbReference>
<organism evidence="7 8">
    <name type="scientific">Echinostoma caproni</name>
    <dbReference type="NCBI Taxonomy" id="27848"/>
    <lineage>
        <taxon>Eukaryota</taxon>
        <taxon>Metazoa</taxon>
        <taxon>Spiralia</taxon>
        <taxon>Lophotrochozoa</taxon>
        <taxon>Platyhelminthes</taxon>
        <taxon>Trematoda</taxon>
        <taxon>Digenea</taxon>
        <taxon>Plagiorchiida</taxon>
        <taxon>Echinostomata</taxon>
        <taxon>Echinostomatoidea</taxon>
        <taxon>Echinostomatidae</taxon>
        <taxon>Echinostoma</taxon>
    </lineage>
</organism>
<keyword evidence="3 5" id="KW-0106">Calcium</keyword>
<sequence>MVVLVTDSKLPPVFTATTTVSIEVLDENDNAPIFINPPADPIVNAGSSRGRKTSKSFTVMENAPRFTRLSEQLEARDPDQVCACALPVPLCKVHFFWTPKQIQGQVSRVLLFYLSVFKIYIYIYYKSEVRLWAKQITVQ</sequence>
<dbReference type="EMBL" id="UZAN01066040">
    <property type="protein sequence ID" value="VDP94090.1"/>
    <property type="molecule type" value="Genomic_DNA"/>
</dbReference>
<evidence type="ECO:0000259" key="6">
    <source>
        <dbReference type="PROSITE" id="PS50268"/>
    </source>
</evidence>
<evidence type="ECO:0000256" key="1">
    <source>
        <dbReference type="ARBA" id="ARBA00004370"/>
    </source>
</evidence>
<comment type="subcellular location">
    <subcellularLocation>
        <location evidence="1">Membrane</location>
    </subcellularLocation>
</comment>
<dbReference type="GO" id="GO:0007156">
    <property type="term" value="P:homophilic cell adhesion via plasma membrane adhesion molecules"/>
    <property type="evidence" value="ECO:0007669"/>
    <property type="project" value="InterPro"/>
</dbReference>
<dbReference type="SUPFAM" id="SSF49313">
    <property type="entry name" value="Cadherin-like"/>
    <property type="match status" value="1"/>
</dbReference>
<dbReference type="CDD" id="cd11304">
    <property type="entry name" value="Cadherin_repeat"/>
    <property type="match status" value="1"/>
</dbReference>
<keyword evidence="8" id="KW-1185">Reference proteome</keyword>
<protein>
    <recommendedName>
        <fullName evidence="6">Cadherin domain-containing protein</fullName>
    </recommendedName>
</protein>
<dbReference type="InterPro" id="IPR020894">
    <property type="entry name" value="Cadherin_CS"/>
</dbReference>
<dbReference type="PROSITE" id="PS50268">
    <property type="entry name" value="CADHERIN_2"/>
    <property type="match status" value="1"/>
</dbReference>
<dbReference type="AlphaFoldDB" id="A0A3P8HTJ0"/>
<evidence type="ECO:0000256" key="5">
    <source>
        <dbReference type="PROSITE-ProRule" id="PRU00043"/>
    </source>
</evidence>
<keyword evidence="2" id="KW-0677">Repeat</keyword>
<evidence type="ECO:0000256" key="4">
    <source>
        <dbReference type="ARBA" id="ARBA00023136"/>
    </source>
</evidence>